<dbReference type="CDD" id="cd12148">
    <property type="entry name" value="fungal_TF_MHR"/>
    <property type="match status" value="1"/>
</dbReference>
<evidence type="ECO:0000259" key="5">
    <source>
        <dbReference type="Pfam" id="PF04082"/>
    </source>
</evidence>
<protein>
    <submittedName>
        <fullName evidence="6">ThiF family protein</fullName>
    </submittedName>
</protein>
<dbReference type="CDD" id="cd01493">
    <property type="entry name" value="APPBP1_RUB"/>
    <property type="match status" value="1"/>
</dbReference>
<dbReference type="InterPro" id="IPR051127">
    <property type="entry name" value="Fungal_SecMet_Regulators"/>
</dbReference>
<reference evidence="7" key="1">
    <citation type="journal article" date="2013" name="Mol. Plant Microbe Interact.">
        <title>Global aspects of pacC regulation of pathogenicity genes in Colletotrichum gloeosporioides as revealed by transcriptome analysis.</title>
        <authorList>
            <person name="Alkan N."/>
            <person name="Meng X."/>
            <person name="Friedlander G."/>
            <person name="Reuveni E."/>
            <person name="Sukno S."/>
            <person name="Sherman A."/>
            <person name="Thon M."/>
            <person name="Fluhr R."/>
            <person name="Prusky D."/>
        </authorList>
    </citation>
    <scope>NUCLEOTIDE SEQUENCE [LARGE SCALE GENOMIC DNA]</scope>
    <source>
        <strain evidence="7">Cg-14</strain>
    </source>
</reference>
<gene>
    <name evidence="6" type="ORF">CGLO_17422</name>
</gene>
<dbReference type="PANTHER" id="PTHR47424:SF5">
    <property type="entry name" value="ZN(II)2CYS6 TRANSCRIPTION FACTOR (EUROFUNG)"/>
    <property type="match status" value="1"/>
</dbReference>
<dbReference type="Proteomes" id="UP000015530">
    <property type="component" value="Unassembled WGS sequence"/>
</dbReference>
<name>T0L6I6_COLGC</name>
<evidence type="ECO:0000256" key="2">
    <source>
        <dbReference type="ARBA" id="ARBA00023163"/>
    </source>
</evidence>
<accession>T0L6I6</accession>
<dbReference type="AlphaFoldDB" id="T0L6I6"/>
<dbReference type="InterPro" id="IPR035985">
    <property type="entry name" value="Ubiquitin-activating_enz"/>
</dbReference>
<dbReference type="GO" id="GO:0008270">
    <property type="term" value="F:zinc ion binding"/>
    <property type="evidence" value="ECO:0007669"/>
    <property type="project" value="InterPro"/>
</dbReference>
<dbReference type="GO" id="GO:0000981">
    <property type="term" value="F:DNA-binding transcription factor activity, RNA polymerase II-specific"/>
    <property type="evidence" value="ECO:0007669"/>
    <property type="project" value="TreeGrafter"/>
</dbReference>
<dbReference type="PANTHER" id="PTHR47424">
    <property type="entry name" value="REGULATORY PROTEIN GAL4"/>
    <property type="match status" value="1"/>
</dbReference>
<keyword evidence="3" id="KW-0539">Nucleus</keyword>
<keyword evidence="1" id="KW-0805">Transcription regulation</keyword>
<evidence type="ECO:0000313" key="7">
    <source>
        <dbReference type="Proteomes" id="UP000015530"/>
    </source>
</evidence>
<dbReference type="GO" id="GO:0000435">
    <property type="term" value="P:positive regulation of transcription from RNA polymerase II promoter by galactose"/>
    <property type="evidence" value="ECO:0007669"/>
    <property type="project" value="TreeGrafter"/>
</dbReference>
<dbReference type="Pfam" id="PF04082">
    <property type="entry name" value="Fungal_trans"/>
    <property type="match status" value="1"/>
</dbReference>
<dbReference type="STRING" id="1237896.T0L6I6"/>
<dbReference type="HOGENOM" id="CLU_331203_0_0_1"/>
<dbReference type="GO" id="GO:0008641">
    <property type="term" value="F:ubiquitin-like modifier activating enzyme activity"/>
    <property type="evidence" value="ECO:0007669"/>
    <property type="project" value="InterPro"/>
</dbReference>
<dbReference type="GO" id="GO:0006351">
    <property type="term" value="P:DNA-templated transcription"/>
    <property type="evidence" value="ECO:0007669"/>
    <property type="project" value="InterPro"/>
</dbReference>
<keyword evidence="2" id="KW-0804">Transcription</keyword>
<evidence type="ECO:0000256" key="3">
    <source>
        <dbReference type="ARBA" id="ARBA00023242"/>
    </source>
</evidence>
<organism evidence="6 7">
    <name type="scientific">Colletotrichum gloeosporioides (strain Cg-14)</name>
    <name type="common">Anthracnose fungus</name>
    <name type="synonym">Glomerella cingulata</name>
    <dbReference type="NCBI Taxonomy" id="1237896"/>
    <lineage>
        <taxon>Eukaryota</taxon>
        <taxon>Fungi</taxon>
        <taxon>Dikarya</taxon>
        <taxon>Ascomycota</taxon>
        <taxon>Pezizomycotina</taxon>
        <taxon>Sordariomycetes</taxon>
        <taxon>Hypocreomycetidae</taxon>
        <taxon>Glomerellales</taxon>
        <taxon>Glomerellaceae</taxon>
        <taxon>Colletotrichum</taxon>
        <taxon>Colletotrichum gloeosporioides species complex</taxon>
    </lineage>
</organism>
<dbReference type="Gene3D" id="3.40.50.720">
    <property type="entry name" value="NAD(P)-binding Rossmann-like Domain"/>
    <property type="match status" value="2"/>
</dbReference>
<dbReference type="eggNOG" id="KOG2016">
    <property type="taxonomic scope" value="Eukaryota"/>
</dbReference>
<evidence type="ECO:0000256" key="1">
    <source>
        <dbReference type="ARBA" id="ARBA00023015"/>
    </source>
</evidence>
<dbReference type="GO" id="GO:0005634">
    <property type="term" value="C:nucleus"/>
    <property type="evidence" value="ECO:0007669"/>
    <property type="project" value="TreeGrafter"/>
</dbReference>
<sequence>MTDIIAGQALPSLSVPSEKEKKYDRQLRLWAASGQAALESANVLLVNSGSGTVGVETLKNLVLPGIGKFTIADDTTVTEADLGVNFFLDESSLGKSRAQCCTELLLELNPEVEGDWHPRNSETLELGEVLGSDSPFTIILYTLPIRPEHLSALESYSRERKTPLIAIHSAGFYAYFRLRLPGVYPIVDTHPDATATTDLRLLTPWEELTAFAENMTKDIDGLDNHEHGHLPFVVILLHYLKVWRSTHDDVPPTNYKEKVEFRKMVANAARVDNAEGGEENFEEAVAAVLKTISQPSLPSAVKQVFEYQHTNELESTSSFWVIAAAVRDFYEKHKCLPLPGGLPDMKAQSNVYIKLQNIYKDKARKDAAEVLGIVRQNPCGDSVDPAEVDMFCKNAAFIKLIIPTTDGVGQLRSVAQQEFANDELAKDSSMPMPFSLLPIYLALHATSHSSSATPDDIMASVQKILPDADDNKRVIEAAHEVSRARGGELHNVSATAGGMVAQETIKIITNQYIPIENTCIFDGIGSRTQVLRLQRVIPSRKTLEALSQSLEECRSILKRLFPSQDVPSLLPLSRQGLLSLLERPVHDTPTALPSPPLHASPLSQELESSVCSGSEQGLPSLELMPGRDVEWDEERRGRDPIPIEADDVNALSLSVDRQSSYLGASSIKAALMCLLKVQPALRNSLTTPLHSVEVTHNFPTTRVRGTISKDTQRIPWSWKGQTLIDAYFKRIHVFVPMLDEASFRADYLEGQRFDAPWLALLNMVFAMGSVVAMKSDDYNHINYYNRAMEHLPIDAFGSSHIESVQALALIGGYYLHYINRPNMANAVLGAAIRMASALGLHRESLAQGSSDIAAAETRRLPSQAW</sequence>
<proteinExistence type="predicted"/>
<dbReference type="InterPro" id="IPR007219">
    <property type="entry name" value="XnlR_reg_dom"/>
</dbReference>
<dbReference type="EMBL" id="AMYD01004150">
    <property type="protein sequence ID" value="EQB43885.1"/>
    <property type="molecule type" value="Genomic_DNA"/>
</dbReference>
<comment type="caution">
    <text evidence="6">The sequence shown here is derived from an EMBL/GenBank/DDBJ whole genome shotgun (WGS) entry which is preliminary data.</text>
</comment>
<dbReference type="SUPFAM" id="SSF69572">
    <property type="entry name" value="Activating enzymes of the ubiquitin-like proteins"/>
    <property type="match status" value="1"/>
</dbReference>
<feature type="domain" description="Xylanolytic transcriptional activator regulatory" evidence="5">
    <location>
        <begin position="724"/>
        <end position="859"/>
    </location>
</feature>
<dbReference type="GO" id="GO:0000978">
    <property type="term" value="F:RNA polymerase II cis-regulatory region sequence-specific DNA binding"/>
    <property type="evidence" value="ECO:0007669"/>
    <property type="project" value="TreeGrafter"/>
</dbReference>
<evidence type="ECO:0000259" key="4">
    <source>
        <dbReference type="Pfam" id="PF00899"/>
    </source>
</evidence>
<dbReference type="Pfam" id="PF00899">
    <property type="entry name" value="ThiF"/>
    <property type="match status" value="1"/>
</dbReference>
<dbReference type="InterPro" id="IPR000594">
    <property type="entry name" value="ThiF_NAD_FAD-bd"/>
</dbReference>
<evidence type="ECO:0000313" key="6">
    <source>
        <dbReference type="EMBL" id="EQB43885.1"/>
    </source>
</evidence>
<dbReference type="OrthoDB" id="1708823at2759"/>
<feature type="domain" description="THIF-type NAD/FAD binding fold" evidence="4">
    <location>
        <begin position="23"/>
        <end position="533"/>
    </location>
</feature>